<dbReference type="Pfam" id="PF01433">
    <property type="entry name" value="Peptidase_M1"/>
    <property type="match status" value="1"/>
</dbReference>
<evidence type="ECO:0000256" key="3">
    <source>
        <dbReference type="SAM" id="MobiDB-lite"/>
    </source>
</evidence>
<evidence type="ECO:0000313" key="5">
    <source>
        <dbReference type="EMBL" id="AKP52673.1"/>
    </source>
</evidence>
<dbReference type="Gene3D" id="1.10.390.10">
    <property type="entry name" value="Neutral Protease Domain 2"/>
    <property type="match status" value="1"/>
</dbReference>
<dbReference type="Proteomes" id="UP000036520">
    <property type="component" value="Chromosome"/>
</dbReference>
<keyword evidence="2" id="KW-0862">Zinc</keyword>
<evidence type="ECO:0000259" key="4">
    <source>
        <dbReference type="Pfam" id="PF01433"/>
    </source>
</evidence>
<keyword evidence="5" id="KW-0378">Hydrolase</keyword>
<dbReference type="PANTHER" id="PTHR45726">
    <property type="entry name" value="LEUKOTRIENE A-4 HYDROLASE"/>
    <property type="match status" value="1"/>
</dbReference>
<dbReference type="InterPro" id="IPR027268">
    <property type="entry name" value="Peptidase_M4/M1_CTD_sf"/>
</dbReference>
<sequence length="616" mass="70858">MKKITVLFIGFICILFLFDPQVFAQSGRWQQSVSYKMDVEMDVKTNLYQGHQVIAYSNNSPDTLNQLFFHLYYNAFQPNSMMDVRSRSIADPDRRVGDRISKLSPEEIGYMHIESLLLNGQPVIMEEVGTILEVKLPEPILPHSTVLLESKFKAQVPLQIRRAGRDNAEGIKFSMSQWYPKLANYDEQGWHANPYIGREFYGIWGDFDVRITIDKSYILGGTGYLQNKNEIGYGYEEEGVSVKKPSGPTLTWHFYAPNVHDFMWAADPNYTHDKLVMENGITLHHLYVKSKETKNTWPKLKEYTEKAMKYFSENYGAYPYKQYSVIQGGDGGMEYPMSTLITGHRPMGSLVGVMMHELAHSWFQGVLGSNESLYSWMDEGFTTYASNQNMAVNYLKPSTESPLKGSYTSYERLVKSGLEEPLSTHADHFHTNTAYGAAAYSKGSLFLAQLDYIIGEEVKNKGMLRYWEEWKFKHPNVNDFIRVMEKESGLELDWYKEYWVNSTKTIDYAISSVNENNKSLDVVLERKGLMPMPIDLVVTYENGKKETLYFPLTIMRGNKKAESHLPERTMTQRWPWTNNTIEIKIDQSSSPVKSLQIDASERMADIDKSNNSWTAP</sequence>
<proteinExistence type="predicted"/>
<dbReference type="GO" id="GO:0008270">
    <property type="term" value="F:zinc ion binding"/>
    <property type="evidence" value="ECO:0007669"/>
    <property type="project" value="InterPro"/>
</dbReference>
<feature type="active site" description="Proton acceptor" evidence="1">
    <location>
        <position position="357"/>
    </location>
</feature>
<keyword evidence="6" id="KW-1185">Reference proteome</keyword>
<keyword evidence="5" id="KW-0031">Aminopeptidase</keyword>
<dbReference type="GO" id="GO:0008237">
    <property type="term" value="F:metallopeptidase activity"/>
    <property type="evidence" value="ECO:0007669"/>
    <property type="project" value="InterPro"/>
</dbReference>
<protein>
    <submittedName>
        <fullName evidence="5">Zn-dependent aminopeptidase</fullName>
    </submittedName>
</protein>
<dbReference type="EMBL" id="CP012040">
    <property type="protein sequence ID" value="AKP52673.1"/>
    <property type="molecule type" value="Genomic_DNA"/>
</dbReference>
<keyword evidence="2" id="KW-0479">Metal-binding</keyword>
<evidence type="ECO:0000313" key="6">
    <source>
        <dbReference type="Proteomes" id="UP000036520"/>
    </source>
</evidence>
<name>A0A0H4PIE1_9BACT</name>
<dbReference type="InterPro" id="IPR014782">
    <property type="entry name" value="Peptidase_M1_dom"/>
</dbReference>
<dbReference type="KEGG" id="camu:CA2015_3281"/>
<dbReference type="PANTHER" id="PTHR45726:SF3">
    <property type="entry name" value="LEUKOTRIENE A-4 HYDROLASE"/>
    <property type="match status" value="1"/>
</dbReference>
<feature type="domain" description="Peptidase M1 membrane alanine aminopeptidase" evidence="4">
    <location>
        <begin position="347"/>
        <end position="499"/>
    </location>
</feature>
<dbReference type="InterPro" id="IPR034015">
    <property type="entry name" value="M1_LTA4H"/>
</dbReference>
<feature type="region of interest" description="Disordered" evidence="3">
    <location>
        <begin position="594"/>
        <end position="616"/>
    </location>
</feature>
<gene>
    <name evidence="5" type="ORF">CA2015_3281</name>
</gene>
<dbReference type="CDD" id="cd09604">
    <property type="entry name" value="M1_APN_like"/>
    <property type="match status" value="1"/>
</dbReference>
<dbReference type="AlphaFoldDB" id="A0A0H4PIE1"/>
<comment type="cofactor">
    <cofactor evidence="2">
        <name>Zn(2+)</name>
        <dbReference type="ChEBI" id="CHEBI:29105"/>
    </cofactor>
    <text evidence="2">Binds 1 zinc ion per subunit.</text>
</comment>
<feature type="binding site" evidence="2">
    <location>
        <position position="360"/>
    </location>
    <ligand>
        <name>Zn(2+)</name>
        <dbReference type="ChEBI" id="CHEBI:29105"/>
        <note>catalytic</note>
    </ligand>
</feature>
<evidence type="ECO:0000256" key="2">
    <source>
        <dbReference type="PIRSR" id="PIRSR634015-3"/>
    </source>
</evidence>
<accession>A0A0H4PIE1</accession>
<feature type="binding site" evidence="2">
    <location>
        <position position="356"/>
    </location>
    <ligand>
        <name>Zn(2+)</name>
        <dbReference type="ChEBI" id="CHEBI:29105"/>
        <note>catalytic</note>
    </ligand>
</feature>
<feature type="binding site" evidence="2">
    <location>
        <position position="379"/>
    </location>
    <ligand>
        <name>Zn(2+)</name>
        <dbReference type="ChEBI" id="CHEBI:29105"/>
        <note>catalytic</note>
    </ligand>
</feature>
<dbReference type="SUPFAM" id="SSF55486">
    <property type="entry name" value="Metalloproteases ('zincins'), catalytic domain"/>
    <property type="match status" value="1"/>
</dbReference>
<dbReference type="GO" id="GO:0004177">
    <property type="term" value="F:aminopeptidase activity"/>
    <property type="evidence" value="ECO:0007669"/>
    <property type="project" value="UniProtKB-KW"/>
</dbReference>
<feature type="active site" description="Proton donor" evidence="1">
    <location>
        <position position="440"/>
    </location>
</feature>
<dbReference type="OrthoDB" id="9814383at2"/>
<evidence type="ECO:0000256" key="1">
    <source>
        <dbReference type="PIRSR" id="PIRSR634015-1"/>
    </source>
</evidence>
<organism evidence="5 6">
    <name type="scientific">Cyclobacterium amurskyense</name>
    <dbReference type="NCBI Taxonomy" id="320787"/>
    <lineage>
        <taxon>Bacteria</taxon>
        <taxon>Pseudomonadati</taxon>
        <taxon>Bacteroidota</taxon>
        <taxon>Cytophagia</taxon>
        <taxon>Cytophagales</taxon>
        <taxon>Cyclobacteriaceae</taxon>
        <taxon>Cyclobacterium</taxon>
    </lineage>
</organism>
<reference evidence="5 6" key="1">
    <citation type="submission" date="2015-07" db="EMBL/GenBank/DDBJ databases">
        <authorList>
            <person name="Kim K.M."/>
        </authorList>
    </citation>
    <scope>NUCLEOTIDE SEQUENCE [LARGE SCALE GENOMIC DNA]</scope>
    <source>
        <strain evidence="5 6">KCTC 12363</strain>
    </source>
</reference>
<dbReference type="STRING" id="320787.CA2015_3281"/>
<feature type="compositionally biased region" description="Basic and acidic residues" evidence="3">
    <location>
        <begin position="599"/>
        <end position="608"/>
    </location>
</feature>
<dbReference type="RefSeq" id="WP_053086695.1">
    <property type="nucleotide sequence ID" value="NZ_CP012040.1"/>
</dbReference>
<keyword evidence="5" id="KW-0645">Protease</keyword>